<gene>
    <name evidence="3" type="ORF">FSP39_007381</name>
</gene>
<dbReference type="Proteomes" id="UP001186944">
    <property type="component" value="Unassembled WGS sequence"/>
</dbReference>
<evidence type="ECO:0000256" key="1">
    <source>
        <dbReference type="SAM" id="SignalP"/>
    </source>
</evidence>
<comment type="caution">
    <text evidence="3">The sequence shown here is derived from an EMBL/GenBank/DDBJ whole genome shotgun (WGS) entry which is preliminary data.</text>
</comment>
<feature type="signal peptide" evidence="1">
    <location>
        <begin position="1"/>
        <end position="19"/>
    </location>
</feature>
<keyword evidence="1" id="KW-0732">Signal</keyword>
<reference evidence="3" key="1">
    <citation type="submission" date="2019-08" db="EMBL/GenBank/DDBJ databases">
        <title>The improved chromosome-level genome for the pearl oyster Pinctada fucata martensii using PacBio sequencing and Hi-C.</title>
        <authorList>
            <person name="Zheng Z."/>
        </authorList>
    </citation>
    <scope>NUCLEOTIDE SEQUENCE</scope>
    <source>
        <strain evidence="3">ZZ-2019</strain>
        <tissue evidence="3">Adductor muscle</tissue>
    </source>
</reference>
<feature type="chain" id="PRO_5041696906" description="Chitin-binding type-4 domain-containing protein" evidence="1">
    <location>
        <begin position="20"/>
        <end position="235"/>
    </location>
</feature>
<sequence length="235" mass="26216">MHSSTLISLLVAMMMYVNAVNGHGYLMDPPSRSSMWRYGFHTPANYDDNQLFCGGFDVKVKITASHKGYFEFRLCPHNNPRVPVTQDCLNRYLLHQPSGSTQYKELGRPQVYTVTLKLPQGVTCTQCVLQWKYNTGNSYGEDAYGRTCLGCGRQEQFYGCADISIGSTSASGSFNNHGASAVGPVIYNSYSSMCTATHQFRAIYPNADQYCRTECRKGHCPQGYCNTSCRSLYQG</sequence>
<dbReference type="InterPro" id="IPR004302">
    <property type="entry name" value="Cellulose/chitin-bd_N"/>
</dbReference>
<feature type="domain" description="Chitin-binding type-4" evidence="2">
    <location>
        <begin position="55"/>
        <end position="163"/>
    </location>
</feature>
<organism evidence="3 4">
    <name type="scientific">Pinctada imbricata</name>
    <name type="common">Atlantic pearl-oyster</name>
    <name type="synonym">Pinctada martensii</name>
    <dbReference type="NCBI Taxonomy" id="66713"/>
    <lineage>
        <taxon>Eukaryota</taxon>
        <taxon>Metazoa</taxon>
        <taxon>Spiralia</taxon>
        <taxon>Lophotrochozoa</taxon>
        <taxon>Mollusca</taxon>
        <taxon>Bivalvia</taxon>
        <taxon>Autobranchia</taxon>
        <taxon>Pteriomorphia</taxon>
        <taxon>Pterioida</taxon>
        <taxon>Pterioidea</taxon>
        <taxon>Pteriidae</taxon>
        <taxon>Pinctada</taxon>
    </lineage>
</organism>
<dbReference type="Pfam" id="PF03067">
    <property type="entry name" value="LPMO_10"/>
    <property type="match status" value="1"/>
</dbReference>
<name>A0AA89BVK1_PINIB</name>
<keyword evidence="4" id="KW-1185">Reference proteome</keyword>
<proteinExistence type="predicted"/>
<evidence type="ECO:0000313" key="4">
    <source>
        <dbReference type="Proteomes" id="UP001186944"/>
    </source>
</evidence>
<protein>
    <recommendedName>
        <fullName evidence="2">Chitin-binding type-4 domain-containing protein</fullName>
    </recommendedName>
</protein>
<accession>A0AA89BVK1</accession>
<dbReference type="EMBL" id="VSWD01000013">
    <property type="protein sequence ID" value="KAK3084053.1"/>
    <property type="molecule type" value="Genomic_DNA"/>
</dbReference>
<evidence type="ECO:0000313" key="3">
    <source>
        <dbReference type="EMBL" id="KAK3084053.1"/>
    </source>
</evidence>
<dbReference type="AlphaFoldDB" id="A0AA89BVK1"/>
<evidence type="ECO:0000259" key="2">
    <source>
        <dbReference type="Pfam" id="PF03067"/>
    </source>
</evidence>